<evidence type="ECO:0000313" key="1">
    <source>
        <dbReference type="EMBL" id="QJA67331.1"/>
    </source>
</evidence>
<protein>
    <submittedName>
        <fullName evidence="1">Uncharacterized protein</fullName>
    </submittedName>
</protein>
<evidence type="ECO:0000313" key="2">
    <source>
        <dbReference type="EMBL" id="QJA84796.1"/>
    </source>
</evidence>
<dbReference type="EMBL" id="MT141569">
    <property type="protein sequence ID" value="QJA67331.1"/>
    <property type="molecule type" value="Genomic_DNA"/>
</dbReference>
<accession>A0A6M3JEA3</accession>
<dbReference type="AlphaFoldDB" id="A0A6M3JEA3"/>
<dbReference type="EMBL" id="MT142535">
    <property type="protein sequence ID" value="QJA84796.1"/>
    <property type="molecule type" value="Genomic_DNA"/>
</dbReference>
<sequence>MSEKPILFSGEMVRAIRQGKKTQTRRVIKLDDHDMWELQDLSRDPLLMDGEGGTFTKEGWVATFEHLELGETYHNARSPFGGPGDALWVRETWGVGAWLNNTKPSEILERTKGMFPWVYYREDEWACDAGRLWRPSIHMPRWASRLQLEVVDVRVRKGGGISWEWMVDFEVSE</sequence>
<name>A0A6M3JEA3_9ZZZZ</name>
<proteinExistence type="predicted"/>
<gene>
    <name evidence="2" type="ORF">MM415A00148_0014</name>
    <name evidence="1" type="ORF">MM415B00245_0037</name>
</gene>
<organism evidence="1">
    <name type="scientific">viral metagenome</name>
    <dbReference type="NCBI Taxonomy" id="1070528"/>
    <lineage>
        <taxon>unclassified sequences</taxon>
        <taxon>metagenomes</taxon>
        <taxon>organismal metagenomes</taxon>
    </lineage>
</organism>
<reference evidence="1" key="1">
    <citation type="submission" date="2020-03" db="EMBL/GenBank/DDBJ databases">
        <title>The deep terrestrial virosphere.</title>
        <authorList>
            <person name="Holmfeldt K."/>
            <person name="Nilsson E."/>
            <person name="Simone D."/>
            <person name="Lopez-Fernandez M."/>
            <person name="Wu X."/>
            <person name="de Brujin I."/>
            <person name="Lundin D."/>
            <person name="Andersson A."/>
            <person name="Bertilsson S."/>
            <person name="Dopson M."/>
        </authorList>
    </citation>
    <scope>NUCLEOTIDE SEQUENCE</scope>
    <source>
        <strain evidence="2">MM415A00148</strain>
        <strain evidence="1">MM415B00245</strain>
    </source>
</reference>